<gene>
    <name evidence="7" type="ORF">ESZ48_09795</name>
</gene>
<comment type="subcellular location">
    <subcellularLocation>
        <location evidence="1">Membrane</location>
        <topology evidence="1">Multi-pass membrane protein</topology>
    </subcellularLocation>
</comment>
<dbReference type="GO" id="GO:0016020">
    <property type="term" value="C:membrane"/>
    <property type="evidence" value="ECO:0007669"/>
    <property type="project" value="UniProtKB-SubCell"/>
</dbReference>
<reference evidence="7 8" key="1">
    <citation type="submission" date="2019-01" db="EMBL/GenBank/DDBJ databases">
        <title>Genome sequence of the Antarctic species Gelidibacter gilvus ACAM 158(T).</title>
        <authorList>
            <person name="Bowman J.P."/>
        </authorList>
    </citation>
    <scope>NUCLEOTIDE SEQUENCE [LARGE SCALE GENOMIC DNA]</scope>
    <source>
        <strain evidence="7 8">IC158</strain>
    </source>
</reference>
<dbReference type="Gene3D" id="1.10.357.140">
    <property type="entry name" value="UbiA prenyltransferase"/>
    <property type="match status" value="1"/>
</dbReference>
<dbReference type="InterPro" id="IPR044878">
    <property type="entry name" value="UbiA_sf"/>
</dbReference>
<dbReference type="PANTHER" id="PTHR42723">
    <property type="entry name" value="CHLOROPHYLL SYNTHASE"/>
    <property type="match status" value="1"/>
</dbReference>
<organism evidence="7 8">
    <name type="scientific">Gelidibacter gilvus</name>
    <dbReference type="NCBI Taxonomy" id="59602"/>
    <lineage>
        <taxon>Bacteria</taxon>
        <taxon>Pseudomonadati</taxon>
        <taxon>Bacteroidota</taxon>
        <taxon>Flavobacteriia</taxon>
        <taxon>Flavobacteriales</taxon>
        <taxon>Flavobacteriaceae</taxon>
        <taxon>Gelidibacter</taxon>
    </lineage>
</organism>
<dbReference type="AlphaFoldDB" id="A0A4Q0XG94"/>
<feature type="transmembrane region" description="Helical" evidence="6">
    <location>
        <begin position="290"/>
        <end position="306"/>
    </location>
</feature>
<comment type="caution">
    <text evidence="7">The sequence shown here is derived from an EMBL/GenBank/DDBJ whole genome shotgun (WGS) entry which is preliminary data.</text>
</comment>
<keyword evidence="3 6" id="KW-0812">Transmembrane</keyword>
<evidence type="ECO:0000256" key="1">
    <source>
        <dbReference type="ARBA" id="ARBA00004141"/>
    </source>
</evidence>
<feature type="transmembrane region" description="Helical" evidence="6">
    <location>
        <begin position="172"/>
        <end position="194"/>
    </location>
</feature>
<dbReference type="Gene3D" id="1.20.120.1780">
    <property type="entry name" value="UbiA prenyltransferase"/>
    <property type="match status" value="1"/>
</dbReference>
<dbReference type="CDD" id="cd13961">
    <property type="entry name" value="PT_UbiA_DGGGPS"/>
    <property type="match status" value="1"/>
</dbReference>
<feature type="transmembrane region" description="Helical" evidence="6">
    <location>
        <begin position="90"/>
        <end position="109"/>
    </location>
</feature>
<keyword evidence="7" id="KW-0808">Transferase</keyword>
<keyword evidence="8" id="KW-1185">Reference proteome</keyword>
<dbReference type="EMBL" id="SDDZ01000004">
    <property type="protein sequence ID" value="RXJ50261.1"/>
    <property type="molecule type" value="Genomic_DNA"/>
</dbReference>
<feature type="transmembrane region" description="Helical" evidence="6">
    <location>
        <begin position="43"/>
        <end position="62"/>
    </location>
</feature>
<evidence type="ECO:0000313" key="7">
    <source>
        <dbReference type="EMBL" id="RXJ50261.1"/>
    </source>
</evidence>
<evidence type="ECO:0000313" key="8">
    <source>
        <dbReference type="Proteomes" id="UP000289792"/>
    </source>
</evidence>
<feature type="transmembrane region" description="Helical" evidence="6">
    <location>
        <begin position="115"/>
        <end position="132"/>
    </location>
</feature>
<evidence type="ECO:0000256" key="4">
    <source>
        <dbReference type="ARBA" id="ARBA00022989"/>
    </source>
</evidence>
<feature type="transmembrane region" description="Helical" evidence="6">
    <location>
        <begin position="12"/>
        <end position="31"/>
    </location>
</feature>
<keyword evidence="4 6" id="KW-1133">Transmembrane helix</keyword>
<protein>
    <submittedName>
        <fullName evidence="7">Prenyltransferase</fullName>
    </submittedName>
</protein>
<feature type="transmembrane region" description="Helical" evidence="6">
    <location>
        <begin position="227"/>
        <end position="247"/>
    </location>
</feature>
<dbReference type="Proteomes" id="UP000289792">
    <property type="component" value="Unassembled WGS sequence"/>
</dbReference>
<evidence type="ECO:0000256" key="6">
    <source>
        <dbReference type="SAM" id="Phobius"/>
    </source>
</evidence>
<accession>A0A4Q0XG94</accession>
<dbReference type="GO" id="GO:0016765">
    <property type="term" value="F:transferase activity, transferring alkyl or aryl (other than methyl) groups"/>
    <property type="evidence" value="ECO:0007669"/>
    <property type="project" value="InterPro"/>
</dbReference>
<dbReference type="OrthoDB" id="9811562at2"/>
<feature type="transmembrane region" description="Helical" evidence="6">
    <location>
        <begin position="253"/>
        <end position="270"/>
    </location>
</feature>
<feature type="transmembrane region" description="Helical" evidence="6">
    <location>
        <begin position="139"/>
        <end position="160"/>
    </location>
</feature>
<evidence type="ECO:0000256" key="3">
    <source>
        <dbReference type="ARBA" id="ARBA00022692"/>
    </source>
</evidence>
<dbReference type="PANTHER" id="PTHR42723:SF1">
    <property type="entry name" value="CHLOROPHYLL SYNTHASE, CHLOROPLASTIC"/>
    <property type="match status" value="1"/>
</dbReference>
<proteinExistence type="predicted"/>
<keyword evidence="5 6" id="KW-0472">Membrane</keyword>
<name>A0A4Q0XG94_9FLAO</name>
<sequence length="307" mass="34890">MNILNLIRWKNLLMIAFVQLLIKYALFQPFLETTELTIMLNGFGFGLLVVSTLCIAAAGNIINDIYDVETDMVNRPSKVIIGKKISEKTAYTLFIIFNVIGVLIGFYLSHLVGRSGFFAIFVIISALLYVYASYLKQMLLIGNIVISVLVGLSILIVGVFELMPSITEQNQATQLTFFKILFDYALFAFLINFVREIIKDLEDVDGDYKSGMNTLPIVIGRDRASKVAFAVSLLPLFGSIYYVSTYLYKYEWFIGYFLVLIIVPLIYIALKTFHAKSKKHYHHISNMLKLVMFFGILSLLLYPIVLK</sequence>
<keyword evidence="2" id="KW-1003">Cell membrane</keyword>
<dbReference type="PRINTS" id="PR00173">
    <property type="entry name" value="EDTRNSPORT"/>
</dbReference>
<dbReference type="RefSeq" id="WP_129017231.1">
    <property type="nucleotide sequence ID" value="NZ_SDDZ01000004.1"/>
</dbReference>
<dbReference type="NCBIfam" id="NF009512">
    <property type="entry name" value="PRK12872.1-1"/>
    <property type="match status" value="1"/>
</dbReference>
<dbReference type="InterPro" id="IPR050475">
    <property type="entry name" value="Prenyltransferase_related"/>
</dbReference>
<evidence type="ECO:0000256" key="2">
    <source>
        <dbReference type="ARBA" id="ARBA00022475"/>
    </source>
</evidence>
<evidence type="ECO:0000256" key="5">
    <source>
        <dbReference type="ARBA" id="ARBA00023136"/>
    </source>
</evidence>
<dbReference type="InterPro" id="IPR000537">
    <property type="entry name" value="UbiA_prenyltransferase"/>
</dbReference>
<dbReference type="Pfam" id="PF01040">
    <property type="entry name" value="UbiA"/>
    <property type="match status" value="1"/>
</dbReference>